<evidence type="ECO:0000313" key="4">
    <source>
        <dbReference type="Proteomes" id="UP000316095"/>
    </source>
</evidence>
<gene>
    <name evidence="3" type="ORF">Pan54_23030</name>
</gene>
<dbReference type="Pfam" id="PF07635">
    <property type="entry name" value="PSCyt1"/>
    <property type="match status" value="1"/>
</dbReference>
<name>A0A5C5XEV1_9PLAN</name>
<organism evidence="3 4">
    <name type="scientific">Rubinisphaera italica</name>
    <dbReference type="NCBI Taxonomy" id="2527969"/>
    <lineage>
        <taxon>Bacteria</taxon>
        <taxon>Pseudomonadati</taxon>
        <taxon>Planctomycetota</taxon>
        <taxon>Planctomycetia</taxon>
        <taxon>Planctomycetales</taxon>
        <taxon>Planctomycetaceae</taxon>
        <taxon>Rubinisphaera</taxon>
    </lineage>
</organism>
<accession>A0A5C5XEV1</accession>
<reference evidence="3 4" key="1">
    <citation type="submission" date="2019-02" db="EMBL/GenBank/DDBJ databases">
        <title>Deep-cultivation of Planctomycetes and their phenomic and genomic characterization uncovers novel biology.</title>
        <authorList>
            <person name="Wiegand S."/>
            <person name="Jogler M."/>
            <person name="Boedeker C."/>
            <person name="Pinto D."/>
            <person name="Vollmers J."/>
            <person name="Rivas-Marin E."/>
            <person name="Kohn T."/>
            <person name="Peeters S.H."/>
            <person name="Heuer A."/>
            <person name="Rast P."/>
            <person name="Oberbeckmann S."/>
            <person name="Bunk B."/>
            <person name="Jeske O."/>
            <person name="Meyerdierks A."/>
            <person name="Storesund J.E."/>
            <person name="Kallscheuer N."/>
            <person name="Luecker S."/>
            <person name="Lage O.M."/>
            <person name="Pohl T."/>
            <person name="Merkel B.J."/>
            <person name="Hornburger P."/>
            <person name="Mueller R.-W."/>
            <person name="Bruemmer F."/>
            <person name="Labrenz M."/>
            <person name="Spormann A.M."/>
            <person name="Op Den Camp H."/>
            <person name="Overmann J."/>
            <person name="Amann R."/>
            <person name="Jetten M.S.M."/>
            <person name="Mascher T."/>
            <person name="Medema M.H."/>
            <person name="Devos D.P."/>
            <person name="Kaster A.-K."/>
            <person name="Ovreas L."/>
            <person name="Rohde M."/>
            <person name="Galperin M.Y."/>
            <person name="Jogler C."/>
        </authorList>
    </citation>
    <scope>NUCLEOTIDE SEQUENCE [LARGE SCALE GENOMIC DNA]</scope>
    <source>
        <strain evidence="3 4">Pan54</strain>
    </source>
</reference>
<feature type="region of interest" description="Disordered" evidence="1">
    <location>
        <begin position="64"/>
        <end position="92"/>
    </location>
</feature>
<evidence type="ECO:0000256" key="1">
    <source>
        <dbReference type="SAM" id="MobiDB-lite"/>
    </source>
</evidence>
<comment type="caution">
    <text evidence="3">The sequence shown here is derived from an EMBL/GenBank/DDBJ whole genome shotgun (WGS) entry which is preliminary data.</text>
</comment>
<dbReference type="AlphaFoldDB" id="A0A5C5XEV1"/>
<protein>
    <submittedName>
        <fullName evidence="3">Planctomycete cytochrome C</fullName>
    </submittedName>
</protein>
<dbReference type="InterPro" id="IPR011429">
    <property type="entry name" value="Cyt_c_Planctomycete-type"/>
</dbReference>
<evidence type="ECO:0000259" key="2">
    <source>
        <dbReference type="Pfam" id="PF07635"/>
    </source>
</evidence>
<dbReference type="Proteomes" id="UP000316095">
    <property type="component" value="Unassembled WGS sequence"/>
</dbReference>
<dbReference type="EMBL" id="SJPG01000001">
    <property type="protein sequence ID" value="TWT61567.1"/>
    <property type="molecule type" value="Genomic_DNA"/>
</dbReference>
<proteinExistence type="predicted"/>
<sequence length="92" mass="9758">MLVTHCYECHSAEAVAKNKLKGGLLLGSRGASQQEGESGQAIVPGKPDESLLISALQHVDFQMPPKGKLPSQALPLSVAYSPQDRTRSSSMP</sequence>
<feature type="domain" description="Cytochrome C Planctomycete-type" evidence="2">
    <location>
        <begin position="6"/>
        <end position="67"/>
    </location>
</feature>
<evidence type="ECO:0000313" key="3">
    <source>
        <dbReference type="EMBL" id="TWT61567.1"/>
    </source>
</evidence>
<keyword evidence="4" id="KW-1185">Reference proteome</keyword>